<proteinExistence type="predicted"/>
<dbReference type="PATRIC" id="fig|421052.3.peg.1161"/>
<keyword evidence="1" id="KW-0732">Signal</keyword>
<sequence>MHFKTILMGCILMIASSLSYAQPLRCKQDFNKIQEIVLKEKEIFDHGTFEELIVHTKQFEYDELFKRSHPQQKYMDGRWSDEDEYYSRLKESFDFFHGQQFKFELVIKNTDQNFRLGQKELCIFNVQFVPNKKINGEGFESTYIAIRLLTNQNWRLFLVNEKMSEKDLNEFFPNFPKNVIIKALDYTHK</sequence>
<keyword evidence="3" id="KW-1185">Reference proteome</keyword>
<dbReference type="Proteomes" id="UP000014568">
    <property type="component" value="Unassembled WGS sequence"/>
</dbReference>
<dbReference type="EMBL" id="ATGI01000010">
    <property type="protein sequence ID" value="EPF75959.1"/>
    <property type="molecule type" value="Genomic_DNA"/>
</dbReference>
<gene>
    <name evidence="2" type="ORF">F945_01181</name>
</gene>
<comment type="caution">
    <text evidence="2">The sequence shown here is derived from an EMBL/GenBank/DDBJ whole genome shotgun (WGS) entry which is preliminary data.</text>
</comment>
<organism evidence="2 3">
    <name type="scientific">Acinetobacter rudis CIP 110305</name>
    <dbReference type="NCBI Taxonomy" id="421052"/>
    <lineage>
        <taxon>Bacteria</taxon>
        <taxon>Pseudomonadati</taxon>
        <taxon>Pseudomonadota</taxon>
        <taxon>Gammaproteobacteria</taxon>
        <taxon>Moraxellales</taxon>
        <taxon>Moraxellaceae</taxon>
        <taxon>Acinetobacter</taxon>
    </lineage>
</organism>
<accession>S3NNW6</accession>
<evidence type="ECO:0000313" key="2">
    <source>
        <dbReference type="EMBL" id="EPF75959.1"/>
    </source>
</evidence>
<name>S3NNW6_9GAMM</name>
<feature type="signal peptide" evidence="1">
    <location>
        <begin position="1"/>
        <end position="21"/>
    </location>
</feature>
<dbReference type="HOGENOM" id="CLU_102836_0_0_6"/>
<reference evidence="2 3" key="1">
    <citation type="submission" date="2013-06" db="EMBL/GenBank/DDBJ databases">
        <title>The Genome Sequence of Acinetobacter rudis CIP 110305.</title>
        <authorList>
            <consortium name="The Broad Institute Genome Sequencing Platform"/>
            <consortium name="The Broad Institute Genome Sequencing Center for Infectious Disease"/>
            <person name="Cerqueira G."/>
            <person name="Feldgarden M."/>
            <person name="Courvalin P."/>
            <person name="Perichon B."/>
            <person name="Grillot-Courvalin C."/>
            <person name="Clermont D."/>
            <person name="Rocha E."/>
            <person name="Yoon E.-J."/>
            <person name="Nemec A."/>
            <person name="Young S.K."/>
            <person name="Zeng Q."/>
            <person name="Gargeya S."/>
            <person name="Fitzgerald M."/>
            <person name="Abouelleil A."/>
            <person name="Alvarado L."/>
            <person name="Berlin A.M."/>
            <person name="Chapman S.B."/>
            <person name="Dewar J."/>
            <person name="Goldberg J."/>
            <person name="Griggs A."/>
            <person name="Gujja S."/>
            <person name="Hansen M."/>
            <person name="Howarth C."/>
            <person name="Imamovic A."/>
            <person name="Larimer J."/>
            <person name="McCowan C."/>
            <person name="Murphy C."/>
            <person name="Pearson M."/>
            <person name="Priest M."/>
            <person name="Roberts A."/>
            <person name="Saif S."/>
            <person name="Shea T."/>
            <person name="Sykes S."/>
            <person name="Wortman J."/>
            <person name="Nusbaum C."/>
            <person name="Birren B."/>
        </authorList>
    </citation>
    <scope>NUCLEOTIDE SEQUENCE [LARGE SCALE GENOMIC DNA]</scope>
    <source>
        <strain evidence="2 3">CIP 110305</strain>
    </source>
</reference>
<evidence type="ECO:0000313" key="3">
    <source>
        <dbReference type="Proteomes" id="UP000014568"/>
    </source>
</evidence>
<evidence type="ECO:0008006" key="4">
    <source>
        <dbReference type="Google" id="ProtNLM"/>
    </source>
</evidence>
<dbReference type="AlphaFoldDB" id="S3NNW6"/>
<protein>
    <recommendedName>
        <fullName evidence="4">SnoaL-like domain-containing protein</fullName>
    </recommendedName>
</protein>
<feature type="chain" id="PRO_5004523707" description="SnoaL-like domain-containing protein" evidence="1">
    <location>
        <begin position="22"/>
        <end position="189"/>
    </location>
</feature>
<evidence type="ECO:0000256" key="1">
    <source>
        <dbReference type="SAM" id="SignalP"/>
    </source>
</evidence>